<proteinExistence type="predicted"/>
<gene>
    <name evidence="2" type="ORF">ETF27_11000</name>
</gene>
<evidence type="ECO:0000313" key="2">
    <source>
        <dbReference type="EMBL" id="TXJ57348.1"/>
    </source>
</evidence>
<keyword evidence="3" id="KW-1185">Reference proteome</keyword>
<keyword evidence="1" id="KW-1133">Transmembrane helix</keyword>
<dbReference type="Proteomes" id="UP000321612">
    <property type="component" value="Unassembled WGS sequence"/>
</dbReference>
<evidence type="ECO:0000256" key="1">
    <source>
        <dbReference type="SAM" id="Phobius"/>
    </source>
</evidence>
<dbReference type="AlphaFoldDB" id="A0A5C8G792"/>
<feature type="transmembrane region" description="Helical" evidence="1">
    <location>
        <begin position="61"/>
        <end position="81"/>
    </location>
</feature>
<accession>A0A5C8G792</accession>
<organism evidence="2 3">
    <name type="scientific">Prevotella brunnea</name>
    <dbReference type="NCBI Taxonomy" id="2508867"/>
    <lineage>
        <taxon>Bacteria</taxon>
        <taxon>Pseudomonadati</taxon>
        <taxon>Bacteroidota</taxon>
        <taxon>Bacteroidia</taxon>
        <taxon>Bacteroidales</taxon>
        <taxon>Prevotellaceae</taxon>
        <taxon>Prevotella</taxon>
    </lineage>
</organism>
<dbReference type="RefSeq" id="WP_130830697.1">
    <property type="nucleotide sequence ID" value="NZ_SDIK01000106.1"/>
</dbReference>
<protein>
    <submittedName>
        <fullName evidence="2">Fis family transcriptional regulator</fullName>
    </submittedName>
</protein>
<comment type="caution">
    <text evidence="2">The sequence shown here is derived from an EMBL/GenBank/DDBJ whole genome shotgun (WGS) entry which is preliminary data.</text>
</comment>
<reference evidence="3" key="1">
    <citation type="submission" date="2019-05" db="EMBL/GenBank/DDBJ databases">
        <title>Prevotella brunnea sp. nov., isolated from a wound of a patient.</title>
        <authorList>
            <person name="Buhl M."/>
        </authorList>
    </citation>
    <scope>NUCLEOTIDE SEQUENCE [LARGE SCALE GENOMIC DNA]</scope>
    <source>
        <strain evidence="3">A2672</strain>
    </source>
</reference>
<keyword evidence="1" id="KW-0472">Membrane</keyword>
<dbReference type="OrthoDB" id="1076046at2"/>
<name>A0A5C8G792_9BACT</name>
<evidence type="ECO:0000313" key="3">
    <source>
        <dbReference type="Proteomes" id="UP000321612"/>
    </source>
</evidence>
<dbReference type="EMBL" id="SDIK01000106">
    <property type="protein sequence ID" value="TXJ57348.1"/>
    <property type="molecule type" value="Genomic_DNA"/>
</dbReference>
<sequence>MKNEQFEKLWQKNRAKLLANDEEYRKISKSYTNWGWADYLVLIAGFVICDNFTKSLAINNIWQYVITLFGMFIVWMGFRLMKSRLGGKKTLDEVEMRIKEQYRNSLQE</sequence>
<keyword evidence="1" id="KW-0812">Transmembrane</keyword>